<proteinExistence type="predicted"/>
<dbReference type="SUPFAM" id="SSF47616">
    <property type="entry name" value="GST C-terminal domain-like"/>
    <property type="match status" value="1"/>
</dbReference>
<dbReference type="AlphaFoldDB" id="A0A2S2FCU0"/>
<dbReference type="InterPro" id="IPR004046">
    <property type="entry name" value="GST_C"/>
</dbReference>
<dbReference type="InterPro" id="IPR036282">
    <property type="entry name" value="Glutathione-S-Trfase_C_sf"/>
</dbReference>
<keyword evidence="3" id="KW-1185">Reference proteome</keyword>
<protein>
    <submittedName>
        <fullName evidence="2">Glutathione S-transferase</fullName>
    </submittedName>
</protein>
<dbReference type="KEGG" id="adv:DJ533_09345"/>
<dbReference type="CDD" id="cd00570">
    <property type="entry name" value="GST_N_family"/>
    <property type="match status" value="1"/>
</dbReference>
<accession>A0A2S2FCU0</accession>
<dbReference type="OrthoDB" id="5242791at2"/>
<dbReference type="PROSITE" id="PS50404">
    <property type="entry name" value="GST_NTER"/>
    <property type="match status" value="1"/>
</dbReference>
<dbReference type="Gene3D" id="3.40.30.10">
    <property type="entry name" value="Glutaredoxin"/>
    <property type="match status" value="1"/>
</dbReference>
<gene>
    <name evidence="2" type="ORF">DJ533_09345</name>
</gene>
<evidence type="ECO:0000259" key="1">
    <source>
        <dbReference type="PROSITE" id="PS50404"/>
    </source>
</evidence>
<evidence type="ECO:0000313" key="3">
    <source>
        <dbReference type="Proteomes" id="UP000245977"/>
    </source>
</evidence>
<reference evidence="2" key="1">
    <citation type="submission" date="2019-08" db="EMBL/GenBank/DDBJ databases">
        <title>The complete genome of Acinetobacter defluvii strain WCHAD010030.</title>
        <authorList>
            <person name="Hu Y."/>
            <person name="Qin J."/>
            <person name="Feng Y."/>
            <person name="Zong Z."/>
        </authorList>
    </citation>
    <scope>NUCLEOTIDE SEQUENCE</scope>
    <source>
        <strain evidence="2">WCHA30</strain>
    </source>
</reference>
<dbReference type="SUPFAM" id="SSF52833">
    <property type="entry name" value="Thioredoxin-like"/>
    <property type="match status" value="1"/>
</dbReference>
<sequence length="257" mass="30236">MKKSKRILYQFPLSLYCEKMRWNLDFKGLDYSCNNLLPGLHVFSAWAIAQQRSLPILRDDQRVIGDSTNIALYLENLYSQFPLIPSELAIQKQVLEYEQYFDELGDHVRRLCWSMVIQQPEIVEIFFNFTGYSPLQRCITHYRESILRLMIRKTFQIYEPQVINSNQKVNDALDLLERHLNGNERNYLVNNQFSLADLTAASMLAPLIGPNNSPWADSRLPEVASQQRQELRDRIVGQWVLRIYRDYRSLNGTDIIQ</sequence>
<dbReference type="Proteomes" id="UP000245977">
    <property type="component" value="Chromosome"/>
</dbReference>
<feature type="domain" description="GST N-terminal" evidence="1">
    <location>
        <begin position="4"/>
        <end position="82"/>
    </location>
</feature>
<name>A0A2S2FCU0_9GAMM</name>
<evidence type="ECO:0000313" key="2">
    <source>
        <dbReference type="EMBL" id="AWL28759.1"/>
    </source>
</evidence>
<dbReference type="Gene3D" id="1.20.1050.10">
    <property type="match status" value="1"/>
</dbReference>
<dbReference type="STRING" id="1871111.GCA_001704615_00302"/>
<dbReference type="InterPro" id="IPR004045">
    <property type="entry name" value="Glutathione_S-Trfase_N"/>
</dbReference>
<dbReference type="GO" id="GO:0016740">
    <property type="term" value="F:transferase activity"/>
    <property type="evidence" value="ECO:0007669"/>
    <property type="project" value="UniProtKB-KW"/>
</dbReference>
<organism evidence="2 3">
    <name type="scientific">Acinetobacter defluvii</name>
    <dbReference type="NCBI Taxonomy" id="1871111"/>
    <lineage>
        <taxon>Bacteria</taxon>
        <taxon>Pseudomonadati</taxon>
        <taxon>Pseudomonadota</taxon>
        <taxon>Gammaproteobacteria</taxon>
        <taxon>Moraxellales</taxon>
        <taxon>Moraxellaceae</taxon>
        <taxon>Acinetobacter</taxon>
    </lineage>
</organism>
<dbReference type="InterPro" id="IPR036249">
    <property type="entry name" value="Thioredoxin-like_sf"/>
</dbReference>
<dbReference type="Pfam" id="PF14497">
    <property type="entry name" value="GST_C_3"/>
    <property type="match status" value="1"/>
</dbReference>
<dbReference type="EMBL" id="CP029397">
    <property type="protein sequence ID" value="AWL28759.1"/>
    <property type="molecule type" value="Genomic_DNA"/>
</dbReference>
<dbReference type="Pfam" id="PF13417">
    <property type="entry name" value="GST_N_3"/>
    <property type="match status" value="1"/>
</dbReference>